<sequence length="49" mass="5503">MKIFIFETFLKVNEFGNKGDSGISHISSAVNLGILSKASSNKGHYFRRR</sequence>
<protein>
    <submittedName>
        <fullName evidence="1">Uncharacterized protein</fullName>
    </submittedName>
</protein>
<name>A0A2W0CDF9_9BACL</name>
<evidence type="ECO:0000313" key="2">
    <source>
        <dbReference type="Proteomes" id="UP000247459"/>
    </source>
</evidence>
<dbReference type="EMBL" id="PRLG01000013">
    <property type="protein sequence ID" value="PYY30034.1"/>
    <property type="molecule type" value="Genomic_DNA"/>
</dbReference>
<accession>A0A2W0CDF9</accession>
<comment type="caution">
    <text evidence="1">The sequence shown here is derived from an EMBL/GenBank/DDBJ whole genome shotgun (WGS) entry which is preliminary data.</text>
</comment>
<dbReference type="AlphaFoldDB" id="A0A2W0CDF9"/>
<reference evidence="1 2" key="1">
    <citation type="submission" date="2018-01" db="EMBL/GenBank/DDBJ databases">
        <title>Genome sequence of the PGP bacterium Paenibacillus illinoisensis E3.</title>
        <authorList>
            <person name="Rolli E."/>
            <person name="Marasco R."/>
            <person name="Bessem C."/>
            <person name="Michoud G."/>
            <person name="Gaiarsa S."/>
            <person name="Borin S."/>
            <person name="Daffonchio D."/>
        </authorList>
    </citation>
    <scope>NUCLEOTIDE SEQUENCE [LARGE SCALE GENOMIC DNA]</scope>
    <source>
        <strain evidence="1 2">E3</strain>
    </source>
</reference>
<organism evidence="1 2">
    <name type="scientific">Paenibacillus illinoisensis</name>
    <dbReference type="NCBI Taxonomy" id="59845"/>
    <lineage>
        <taxon>Bacteria</taxon>
        <taxon>Bacillati</taxon>
        <taxon>Bacillota</taxon>
        <taxon>Bacilli</taxon>
        <taxon>Bacillales</taxon>
        <taxon>Paenibacillaceae</taxon>
        <taxon>Paenibacillus</taxon>
    </lineage>
</organism>
<gene>
    <name evidence="1" type="ORF">PIL02S_01636</name>
</gene>
<dbReference type="Proteomes" id="UP000247459">
    <property type="component" value="Unassembled WGS sequence"/>
</dbReference>
<evidence type="ECO:0000313" key="1">
    <source>
        <dbReference type="EMBL" id="PYY30034.1"/>
    </source>
</evidence>
<proteinExistence type="predicted"/>